<dbReference type="PATRIC" id="fig|1294273.3.peg.500"/>
<dbReference type="Pfam" id="PF00795">
    <property type="entry name" value="CN_hydrolase"/>
    <property type="match status" value="1"/>
</dbReference>
<name>W8S2J9_9RHOB</name>
<feature type="domain" description="CN hydrolase" evidence="3">
    <location>
        <begin position="1"/>
        <end position="241"/>
    </location>
</feature>
<dbReference type="SUPFAM" id="SSF56317">
    <property type="entry name" value="Carbon-nitrogen hydrolase"/>
    <property type="match status" value="1"/>
</dbReference>
<dbReference type="GO" id="GO:0016811">
    <property type="term" value="F:hydrolase activity, acting on carbon-nitrogen (but not peptide) bonds, in linear amides"/>
    <property type="evidence" value="ECO:0007669"/>
    <property type="project" value="InterPro"/>
</dbReference>
<accession>W8S2J9</accession>
<keyword evidence="5" id="KW-1185">Reference proteome</keyword>
<dbReference type="AlphaFoldDB" id="W8S2J9"/>
<dbReference type="InterPro" id="IPR036526">
    <property type="entry name" value="C-N_Hydrolase_sf"/>
</dbReference>
<dbReference type="eggNOG" id="COG0388">
    <property type="taxonomic scope" value="Bacteria"/>
</dbReference>
<evidence type="ECO:0000256" key="1">
    <source>
        <dbReference type="ARBA" id="ARBA00010613"/>
    </source>
</evidence>
<dbReference type="HOGENOM" id="CLU_030130_1_2_5"/>
<evidence type="ECO:0000256" key="2">
    <source>
        <dbReference type="ARBA" id="ARBA00022801"/>
    </source>
</evidence>
<proteinExistence type="inferred from homology"/>
<evidence type="ECO:0000259" key="3">
    <source>
        <dbReference type="PROSITE" id="PS50263"/>
    </source>
</evidence>
<keyword evidence="2 4" id="KW-0378">Hydrolase</keyword>
<dbReference type="EMBL" id="CP004372">
    <property type="protein sequence ID" value="AHM02951.1"/>
    <property type="molecule type" value="Genomic_DNA"/>
</dbReference>
<evidence type="ECO:0000313" key="5">
    <source>
        <dbReference type="Proteomes" id="UP000019593"/>
    </source>
</evidence>
<dbReference type="PANTHER" id="PTHR23088">
    <property type="entry name" value="NITRILASE-RELATED"/>
    <property type="match status" value="1"/>
</dbReference>
<comment type="similarity">
    <text evidence="1">Belongs to the carbon-nitrogen hydrolase superfamily. NIT1/NIT2 family.</text>
</comment>
<organism evidence="4 5">
    <name type="scientific">Roseicyclus elongatus DSM 19469</name>
    <dbReference type="NCBI Taxonomy" id="1294273"/>
    <lineage>
        <taxon>Bacteria</taxon>
        <taxon>Pseudomonadati</taxon>
        <taxon>Pseudomonadota</taxon>
        <taxon>Alphaproteobacteria</taxon>
        <taxon>Rhodobacterales</taxon>
        <taxon>Roseobacteraceae</taxon>
        <taxon>Roseicyclus</taxon>
    </lineage>
</organism>
<sequence>MQHNPQDDLSASLNVLFETVKRAADDRPDLIALPEYFAYMGDGSKSLAASGAWFDDINVQVSELAKTLGIAIHAGSLAEKRETGTFNTTVVHGADGSEIARYSKIHLFDVDLADGTQFRESDLISAGSSVEVYELNGWKIGCTICYDLRFPELFRRLRDMGAELILVPAAFMRETGRAHWEVLLRARAIETGTYIAAPAQVFSFNDGKGHCYGHSLICDPWGNVLANASDVLGHVDARLDKDYLNDVRARVPVHLHHVLT</sequence>
<dbReference type="KEGG" id="red:roselon_00510"/>
<dbReference type="STRING" id="1294273.roselon_00510"/>
<dbReference type="PANTHER" id="PTHR23088:SF27">
    <property type="entry name" value="DEAMINATED GLUTATHIONE AMIDASE"/>
    <property type="match status" value="1"/>
</dbReference>
<dbReference type="CDD" id="cd07572">
    <property type="entry name" value="nit"/>
    <property type="match status" value="1"/>
</dbReference>
<dbReference type="InterPro" id="IPR045254">
    <property type="entry name" value="Nit1/2_C-N_Hydrolase"/>
</dbReference>
<dbReference type="InterPro" id="IPR001110">
    <property type="entry name" value="UPF0012_CS"/>
</dbReference>
<dbReference type="Proteomes" id="UP000019593">
    <property type="component" value="Chromosome"/>
</dbReference>
<evidence type="ECO:0000313" key="4">
    <source>
        <dbReference type="EMBL" id="AHM02951.1"/>
    </source>
</evidence>
<dbReference type="PROSITE" id="PS01227">
    <property type="entry name" value="UPF0012"/>
    <property type="match status" value="1"/>
</dbReference>
<dbReference type="InterPro" id="IPR003010">
    <property type="entry name" value="C-N_Hydrolase"/>
</dbReference>
<gene>
    <name evidence="4" type="ORF">roselon_00510</name>
</gene>
<dbReference type="Gene3D" id="3.60.110.10">
    <property type="entry name" value="Carbon-nitrogen hydrolase"/>
    <property type="match status" value="1"/>
</dbReference>
<protein>
    <submittedName>
        <fullName evidence="4">Putative amidohydrolase</fullName>
    </submittedName>
</protein>
<reference evidence="4 5" key="1">
    <citation type="submission" date="2013-03" db="EMBL/GenBank/DDBJ databases">
        <authorList>
            <person name="Fiebig A."/>
            <person name="Goeker M."/>
            <person name="Klenk H.-P.P."/>
        </authorList>
    </citation>
    <scope>NUCLEOTIDE SEQUENCE [LARGE SCALE GENOMIC DNA]</scope>
    <source>
        <strain evidence="5">DSM 19469</strain>
    </source>
</reference>
<dbReference type="PROSITE" id="PS50263">
    <property type="entry name" value="CN_HYDROLASE"/>
    <property type="match status" value="1"/>
</dbReference>